<protein>
    <recommendedName>
        <fullName evidence="2">TauD/TfdA-like domain-containing protein</fullName>
    </recommendedName>
</protein>
<dbReference type="Gene3D" id="3.60.130.10">
    <property type="entry name" value="Clavaminate synthase-like"/>
    <property type="match status" value="1"/>
</dbReference>
<evidence type="ECO:0000313" key="4">
    <source>
        <dbReference type="Proteomes" id="UP001590951"/>
    </source>
</evidence>
<dbReference type="SUPFAM" id="SSF51197">
    <property type="entry name" value="Clavaminate synthase-like"/>
    <property type="match status" value="1"/>
</dbReference>
<dbReference type="InterPro" id="IPR042098">
    <property type="entry name" value="TauD-like_sf"/>
</dbReference>
<dbReference type="Pfam" id="PF02668">
    <property type="entry name" value="TauD"/>
    <property type="match status" value="1"/>
</dbReference>
<comment type="caution">
    <text evidence="3">The sequence shown here is derived from an EMBL/GenBank/DDBJ whole genome shotgun (WGS) entry which is preliminary data.</text>
</comment>
<reference evidence="3 4" key="1">
    <citation type="submission" date="2024-09" db="EMBL/GenBank/DDBJ databases">
        <title>Rethinking Asexuality: The Enigmatic Case of Functional Sexual Genes in Lepraria (Stereocaulaceae).</title>
        <authorList>
            <person name="Doellman M."/>
            <person name="Sun Y."/>
            <person name="Barcenas-Pena A."/>
            <person name="Lumbsch H.T."/>
            <person name="Grewe F."/>
        </authorList>
    </citation>
    <scope>NUCLEOTIDE SEQUENCE [LARGE SCALE GENOMIC DNA]</scope>
    <source>
        <strain evidence="3 4">Grewe 0041</strain>
    </source>
</reference>
<gene>
    <name evidence="3" type="ORF">ABVK25_006389</name>
</gene>
<accession>A0ABR4B6K4</accession>
<evidence type="ECO:0000256" key="1">
    <source>
        <dbReference type="ARBA" id="ARBA00023002"/>
    </source>
</evidence>
<proteinExistence type="predicted"/>
<keyword evidence="4" id="KW-1185">Reference proteome</keyword>
<organism evidence="3 4">
    <name type="scientific">Lepraria finkii</name>
    <dbReference type="NCBI Taxonomy" id="1340010"/>
    <lineage>
        <taxon>Eukaryota</taxon>
        <taxon>Fungi</taxon>
        <taxon>Dikarya</taxon>
        <taxon>Ascomycota</taxon>
        <taxon>Pezizomycotina</taxon>
        <taxon>Lecanoromycetes</taxon>
        <taxon>OSLEUM clade</taxon>
        <taxon>Lecanoromycetidae</taxon>
        <taxon>Lecanorales</taxon>
        <taxon>Lecanorineae</taxon>
        <taxon>Stereocaulaceae</taxon>
        <taxon>Lepraria</taxon>
    </lineage>
</organism>
<keyword evidence="1" id="KW-0560">Oxidoreductase</keyword>
<dbReference type="PANTHER" id="PTHR10696">
    <property type="entry name" value="GAMMA-BUTYROBETAINE HYDROXYLASE-RELATED"/>
    <property type="match status" value="1"/>
</dbReference>
<name>A0ABR4B6K4_9LECA</name>
<dbReference type="InterPro" id="IPR003819">
    <property type="entry name" value="TauD/TfdA-like"/>
</dbReference>
<dbReference type="InterPro" id="IPR050411">
    <property type="entry name" value="AlphaKG_dependent_hydroxylases"/>
</dbReference>
<feature type="domain" description="TauD/TfdA-like" evidence="2">
    <location>
        <begin position="11"/>
        <end position="159"/>
    </location>
</feature>
<sequence>MQLNASKGSGELKFHADRYYAEIVAMFIKENAAIGGEQYLASFSTIYNRMMEEDPESVAVLAQEWHWPKDCIRDLDGPVIYQSSGRVLVQLVWQAFIENPELLSPAQKRALETVQRIAEEVSIELDHQAGDIQFVNNLAILHARNSFRDSPEKARHILRLGLRDPEKGWILPEQYRSRTESAFKSLEHQCIPVCDFDPYFKTTVATTAAHHG</sequence>
<dbReference type="PANTHER" id="PTHR10696:SF54">
    <property type="entry name" value="FAMILY OXIDOREDUCTASE, PUTATIVE (AFU_ORTHOLOGUE AFUA_4G13850)-RELATED"/>
    <property type="match status" value="1"/>
</dbReference>
<evidence type="ECO:0000313" key="3">
    <source>
        <dbReference type="EMBL" id="KAL2053395.1"/>
    </source>
</evidence>
<dbReference type="Proteomes" id="UP001590951">
    <property type="component" value="Unassembled WGS sequence"/>
</dbReference>
<evidence type="ECO:0000259" key="2">
    <source>
        <dbReference type="Pfam" id="PF02668"/>
    </source>
</evidence>
<dbReference type="EMBL" id="JBHFEH010000021">
    <property type="protein sequence ID" value="KAL2053395.1"/>
    <property type="molecule type" value="Genomic_DNA"/>
</dbReference>